<evidence type="ECO:0008006" key="3">
    <source>
        <dbReference type="Google" id="ProtNLM"/>
    </source>
</evidence>
<dbReference type="Proteomes" id="UP000199603">
    <property type="component" value="Unassembled WGS sequence"/>
</dbReference>
<dbReference type="EMBL" id="FNAG01000002">
    <property type="protein sequence ID" value="SDD42514.1"/>
    <property type="molecule type" value="Genomic_DNA"/>
</dbReference>
<sequence>MDTSQTYLEPTQESGRAFFTRGIAGAVVMLNLLRFRAVADYSATPELAPASPISGEAAYRLYMEHTLPFLKASGGEILFHGRGGGFLIGPSDERWDAALLVRQSSVASFLEFASNQDYLAGIGHRLAALEDSRLLPLVETLA</sequence>
<protein>
    <recommendedName>
        <fullName evidence="3">DUF1330 domain-containing protein</fullName>
    </recommendedName>
</protein>
<evidence type="ECO:0000313" key="1">
    <source>
        <dbReference type="EMBL" id="SDD42514.1"/>
    </source>
</evidence>
<dbReference type="InterPro" id="IPR011008">
    <property type="entry name" value="Dimeric_a/b-barrel"/>
</dbReference>
<evidence type="ECO:0000313" key="2">
    <source>
        <dbReference type="Proteomes" id="UP000199603"/>
    </source>
</evidence>
<dbReference type="PANTHER" id="PTHR40257">
    <property type="match status" value="1"/>
</dbReference>
<dbReference type="STRING" id="265719.SAMN04488509_102409"/>
<accession>A0A1G6UMM4</accession>
<dbReference type="OrthoDB" id="8909581at2"/>
<dbReference type="SUPFAM" id="SSF54909">
    <property type="entry name" value="Dimeric alpha+beta barrel"/>
    <property type="match status" value="1"/>
</dbReference>
<gene>
    <name evidence="1" type="ORF">SAMN04488509_102409</name>
</gene>
<name>A0A1G6UMM4_9GAMM</name>
<dbReference type="PANTHER" id="PTHR40257:SF1">
    <property type="entry name" value="DUF1330 DOMAIN-CONTAINING PROTEIN"/>
    <property type="match status" value="1"/>
</dbReference>
<reference evidence="1 2" key="1">
    <citation type="submission" date="2016-10" db="EMBL/GenBank/DDBJ databases">
        <authorList>
            <person name="de Groot N.N."/>
        </authorList>
    </citation>
    <scope>NUCLEOTIDE SEQUENCE [LARGE SCALE GENOMIC DNA]</scope>
    <source>
        <strain evidence="1 2">DSM 16957</strain>
    </source>
</reference>
<dbReference type="Gene3D" id="3.30.70.100">
    <property type="match status" value="1"/>
</dbReference>
<organism evidence="1 2">
    <name type="scientific">Aquimonas voraii</name>
    <dbReference type="NCBI Taxonomy" id="265719"/>
    <lineage>
        <taxon>Bacteria</taxon>
        <taxon>Pseudomonadati</taxon>
        <taxon>Pseudomonadota</taxon>
        <taxon>Gammaproteobacteria</taxon>
        <taxon>Lysobacterales</taxon>
        <taxon>Lysobacteraceae</taxon>
        <taxon>Aquimonas</taxon>
    </lineage>
</organism>
<proteinExistence type="predicted"/>
<dbReference type="AlphaFoldDB" id="A0A1G6UMM4"/>
<keyword evidence="2" id="KW-1185">Reference proteome</keyword>